<protein>
    <recommendedName>
        <fullName evidence="4">Protein TsetseEP domain-containing protein</fullName>
    </recommendedName>
</protein>
<sequence length="504" mass="53920">MYRVGLIILLFQSALIDGSPDFGLPADTVSGADRVLASVNAASSYVNTLAPAELVPAAITQSAFGLPTIVQILQGTGSFVSEDGAALALAMSNLATSSSGDPAALFDAVTGSIQTTLDHIAQRLPTAKSGLSALIGESVPDRLTDGFQRVTAGLQLLSARIGALKSGVLRAIEVAGSATNIPTQVLTKHVTVRMVYEVLSVVQDLRAYLPVIRYTLNTSLEDAVEADAFLTLYTATLTAATAMLVPITSSFQTAQDTFYGILKSSVTGLADFYTDQKQQILALEMYSEPDVGAAIDTMLAKYTSTLAGYETDITGVASRLSNDLSTLKAALSSPRPEIDSFTDSKVIGAMVHTLIDSGVYSRYCYQKHKDLVLLAIGLLVQESSNCIVREIPRLTDLSDAVRSLVATDVFDFEDVLDWLTICNELQNGTIKRACVDRIASSYKPLGDFFADKYDMLGDLIDTELSASMLRLTVCMQLSERTITLRYVPDVRADIELCAVRGPNA</sequence>
<reference evidence="2" key="2">
    <citation type="submission" date="2020-05" db="UniProtKB">
        <authorList>
            <consortium name="EnsemblMetazoa"/>
        </authorList>
    </citation>
    <scope>IDENTIFICATION</scope>
    <source>
        <strain evidence="2">FAR1</strain>
    </source>
</reference>
<accession>A0A182QDW0</accession>
<keyword evidence="1" id="KW-0732">Signal</keyword>
<name>A0A182QDW0_9DIPT</name>
<evidence type="ECO:0008006" key="4">
    <source>
        <dbReference type="Google" id="ProtNLM"/>
    </source>
</evidence>
<dbReference type="EnsemblMetazoa" id="AFAF008179-RA">
    <property type="protein sequence ID" value="AFAF008179-PA"/>
    <property type="gene ID" value="AFAF008179"/>
</dbReference>
<evidence type="ECO:0000313" key="2">
    <source>
        <dbReference type="EnsemblMetazoa" id="AFAF008179-PA"/>
    </source>
</evidence>
<reference evidence="3" key="1">
    <citation type="submission" date="2014-01" db="EMBL/GenBank/DDBJ databases">
        <title>The Genome Sequence of Anopheles farauti FAR1 (V2).</title>
        <authorList>
            <consortium name="The Broad Institute Genomics Platform"/>
            <person name="Neafsey D.E."/>
            <person name="Besansky N."/>
            <person name="Howell P."/>
            <person name="Walton C."/>
            <person name="Young S.K."/>
            <person name="Zeng Q."/>
            <person name="Gargeya S."/>
            <person name="Fitzgerald M."/>
            <person name="Haas B."/>
            <person name="Abouelleil A."/>
            <person name="Allen A.W."/>
            <person name="Alvarado L."/>
            <person name="Arachchi H.M."/>
            <person name="Berlin A.M."/>
            <person name="Chapman S.B."/>
            <person name="Gainer-Dewar J."/>
            <person name="Goldberg J."/>
            <person name="Griggs A."/>
            <person name="Gujja S."/>
            <person name="Hansen M."/>
            <person name="Howarth C."/>
            <person name="Imamovic A."/>
            <person name="Ireland A."/>
            <person name="Larimer J."/>
            <person name="McCowan C."/>
            <person name="Murphy C."/>
            <person name="Pearson M."/>
            <person name="Poon T.W."/>
            <person name="Priest M."/>
            <person name="Roberts A."/>
            <person name="Saif S."/>
            <person name="Shea T."/>
            <person name="Sisk P."/>
            <person name="Sykes S."/>
            <person name="Wortman J."/>
            <person name="Nusbaum C."/>
            <person name="Birren B."/>
        </authorList>
    </citation>
    <scope>NUCLEOTIDE SEQUENCE [LARGE SCALE GENOMIC DNA]</scope>
    <source>
        <strain evidence="3">FAR1</strain>
    </source>
</reference>
<dbReference type="AlphaFoldDB" id="A0A182QDW0"/>
<dbReference type="Proteomes" id="UP000075886">
    <property type="component" value="Unassembled WGS sequence"/>
</dbReference>
<dbReference type="EMBL" id="AXCN02000547">
    <property type="status" value="NOT_ANNOTATED_CDS"/>
    <property type="molecule type" value="Genomic_DNA"/>
</dbReference>
<feature type="signal peptide" evidence="1">
    <location>
        <begin position="1"/>
        <end position="18"/>
    </location>
</feature>
<dbReference type="VEuPathDB" id="VectorBase:AFAF008179"/>
<feature type="chain" id="PRO_5008132704" description="Protein TsetseEP domain-containing protein" evidence="1">
    <location>
        <begin position="19"/>
        <end position="504"/>
    </location>
</feature>
<organism evidence="2 3">
    <name type="scientific">Anopheles farauti</name>
    <dbReference type="NCBI Taxonomy" id="69004"/>
    <lineage>
        <taxon>Eukaryota</taxon>
        <taxon>Metazoa</taxon>
        <taxon>Ecdysozoa</taxon>
        <taxon>Arthropoda</taxon>
        <taxon>Hexapoda</taxon>
        <taxon>Insecta</taxon>
        <taxon>Pterygota</taxon>
        <taxon>Neoptera</taxon>
        <taxon>Endopterygota</taxon>
        <taxon>Diptera</taxon>
        <taxon>Nematocera</taxon>
        <taxon>Culicoidea</taxon>
        <taxon>Culicidae</taxon>
        <taxon>Anophelinae</taxon>
        <taxon>Anopheles</taxon>
    </lineage>
</organism>
<proteinExistence type="predicted"/>
<evidence type="ECO:0000313" key="3">
    <source>
        <dbReference type="Proteomes" id="UP000075886"/>
    </source>
</evidence>
<keyword evidence="3" id="KW-1185">Reference proteome</keyword>
<evidence type="ECO:0000256" key="1">
    <source>
        <dbReference type="SAM" id="SignalP"/>
    </source>
</evidence>